<dbReference type="Proteomes" id="UP000005222">
    <property type="component" value="Chromosome N"/>
</dbReference>
<dbReference type="InParanoid" id="G8XZ37"/>
<proteinExistence type="predicted"/>
<dbReference type="EMBL" id="FO082046">
    <property type="protein sequence ID" value="CCE86946.1"/>
    <property type="molecule type" value="Genomic_DNA"/>
</dbReference>
<evidence type="ECO:0000313" key="2">
    <source>
        <dbReference type="EMBL" id="CCE86946.1"/>
    </source>
</evidence>
<gene>
    <name evidence="2" type="primary">Piso0_005470</name>
    <name evidence="2" type="ORF">GNLVRS01_PISO0N15787g</name>
</gene>
<feature type="region of interest" description="Disordered" evidence="1">
    <location>
        <begin position="1"/>
        <end position="33"/>
    </location>
</feature>
<keyword evidence="3" id="KW-1185">Reference proteome</keyword>
<name>G8XZ37_PICSO</name>
<organism evidence="2 3">
    <name type="scientific">Pichia sorbitophila (strain ATCC MYA-4447 / BCRC 22081 / CBS 7064 / NBRC 10061 / NRRL Y-12695)</name>
    <name type="common">Hybrid yeast</name>
    <dbReference type="NCBI Taxonomy" id="559304"/>
    <lineage>
        <taxon>Eukaryota</taxon>
        <taxon>Fungi</taxon>
        <taxon>Dikarya</taxon>
        <taxon>Ascomycota</taxon>
        <taxon>Saccharomycotina</taxon>
        <taxon>Pichiomycetes</taxon>
        <taxon>Debaryomycetaceae</taxon>
        <taxon>Millerozyma</taxon>
    </lineage>
</organism>
<protein>
    <submittedName>
        <fullName evidence="2">Piso0_005470 protein</fullName>
    </submittedName>
</protein>
<evidence type="ECO:0000256" key="1">
    <source>
        <dbReference type="SAM" id="MobiDB-lite"/>
    </source>
</evidence>
<sequence>MKRQRGDASIYPVGLSLGDSSSSNKRSKTTRTSISVQEMEDLFNFDHVVKSIPGSATSGRLYSRPSVSSPPAKPCHFAFLDLDSFDVPKVDLEQDLRMIDHLILHT</sequence>
<reference evidence="2 3" key="1">
    <citation type="journal article" date="2012" name="G3 (Bethesda)">
        <title>Pichia sorbitophila, an interspecies yeast hybrid reveals early steps of genome resolution following polyploidization.</title>
        <authorList>
            <person name="Leh Louis V."/>
            <person name="Despons L."/>
            <person name="Friedrich A."/>
            <person name="Martin T."/>
            <person name="Durrens P."/>
            <person name="Casaregola S."/>
            <person name="Neuveglise C."/>
            <person name="Fairhead C."/>
            <person name="Marck C."/>
            <person name="Cruz J.A."/>
            <person name="Straub M.L."/>
            <person name="Kugler V."/>
            <person name="Sacerdot C."/>
            <person name="Uzunov Z."/>
            <person name="Thierry A."/>
            <person name="Weiss S."/>
            <person name="Bleykasten C."/>
            <person name="De Montigny J."/>
            <person name="Jacques N."/>
            <person name="Jung P."/>
            <person name="Lemaire M."/>
            <person name="Mallet S."/>
            <person name="Morel G."/>
            <person name="Richard G.F."/>
            <person name="Sarkar A."/>
            <person name="Savel G."/>
            <person name="Schacherer J."/>
            <person name="Seret M.L."/>
            <person name="Talla E."/>
            <person name="Samson G."/>
            <person name="Jubin C."/>
            <person name="Poulain J."/>
            <person name="Vacherie B."/>
            <person name="Barbe V."/>
            <person name="Pelletier E."/>
            <person name="Sherman D.J."/>
            <person name="Westhof E."/>
            <person name="Weissenbach J."/>
            <person name="Baret P.V."/>
            <person name="Wincker P."/>
            <person name="Gaillardin C."/>
            <person name="Dujon B."/>
            <person name="Souciet J.L."/>
        </authorList>
    </citation>
    <scope>NUCLEOTIDE SEQUENCE [LARGE SCALE GENOMIC DNA]</scope>
    <source>
        <strain evidence="3">ATCC MYA-4447 / BCRC 22081 / CBS 7064 / NBRC 10061 / NRRL Y-12695</strain>
    </source>
</reference>
<evidence type="ECO:0000313" key="3">
    <source>
        <dbReference type="Proteomes" id="UP000005222"/>
    </source>
</evidence>
<feature type="compositionally biased region" description="Low complexity" evidence="1">
    <location>
        <begin position="20"/>
        <end position="33"/>
    </location>
</feature>
<dbReference type="HOGENOM" id="CLU_2237586_0_0_1"/>
<accession>G8XZ37</accession>
<dbReference type="AlphaFoldDB" id="G8XZ37"/>